<evidence type="ECO:0000256" key="10">
    <source>
        <dbReference type="ARBA" id="ARBA00023306"/>
    </source>
</evidence>
<feature type="active site" evidence="11">
    <location>
        <position position="263"/>
    </location>
</feature>
<dbReference type="InterPro" id="IPR044068">
    <property type="entry name" value="CB"/>
</dbReference>
<keyword evidence="10 11" id="KW-0131">Cell cycle</keyword>
<dbReference type="NCBIfam" id="NF001399">
    <property type="entry name" value="PRK00283.1"/>
    <property type="match status" value="1"/>
</dbReference>
<dbReference type="GO" id="GO:0005737">
    <property type="term" value="C:cytoplasm"/>
    <property type="evidence" value="ECO:0007669"/>
    <property type="project" value="UniProtKB-SubCell"/>
</dbReference>
<dbReference type="PROSITE" id="PS51898">
    <property type="entry name" value="TYR_RECOMBINASE"/>
    <property type="match status" value="1"/>
</dbReference>
<evidence type="ECO:0000256" key="1">
    <source>
        <dbReference type="ARBA" id="ARBA00004496"/>
    </source>
</evidence>
<dbReference type="AlphaFoldDB" id="A0A2G8AVF3"/>
<keyword evidence="13" id="KW-1185">Reference proteome</keyword>
<keyword evidence="4 11" id="KW-0963">Cytoplasm</keyword>
<evidence type="ECO:0000313" key="13">
    <source>
        <dbReference type="Proteomes" id="UP000595446"/>
    </source>
</evidence>
<dbReference type="GO" id="GO:0051301">
    <property type="term" value="P:cell division"/>
    <property type="evidence" value="ECO:0007669"/>
    <property type="project" value="UniProtKB-KW"/>
</dbReference>
<evidence type="ECO:0000256" key="7">
    <source>
        <dbReference type="ARBA" id="ARBA00022908"/>
    </source>
</evidence>
<dbReference type="InterPro" id="IPR010998">
    <property type="entry name" value="Integrase_recombinase_N"/>
</dbReference>
<dbReference type="STRING" id="110505.ACT16_21950"/>
<feature type="active site" evidence="11">
    <location>
        <position position="286"/>
    </location>
</feature>
<dbReference type="Proteomes" id="UP000595446">
    <property type="component" value="Chromosome"/>
</dbReference>
<dbReference type="HAMAP" id="MF_01808">
    <property type="entry name" value="Recomb_XerC_XerD"/>
    <property type="match status" value="1"/>
</dbReference>
<gene>
    <name evidence="12" type="primary">xerD_4</name>
    <name evidence="11" type="synonym">xerD</name>
    <name evidence="12" type="ORF">MHEC_24610</name>
</gene>
<dbReference type="GO" id="GO:0009037">
    <property type="term" value="F:tyrosine-based site-specific recombinase activity"/>
    <property type="evidence" value="ECO:0007669"/>
    <property type="project" value="UniProtKB-UniRule"/>
</dbReference>
<comment type="subcellular location">
    <subcellularLocation>
        <location evidence="1 11">Cytoplasm</location>
    </subcellularLocation>
</comment>
<dbReference type="PANTHER" id="PTHR30349:SF81">
    <property type="entry name" value="TYROSINE RECOMBINASE XERC"/>
    <property type="match status" value="1"/>
</dbReference>
<dbReference type="InterPro" id="IPR011010">
    <property type="entry name" value="DNA_brk_join_enz"/>
</dbReference>
<evidence type="ECO:0000256" key="8">
    <source>
        <dbReference type="ARBA" id="ARBA00023125"/>
    </source>
</evidence>
<dbReference type="InterPro" id="IPR002104">
    <property type="entry name" value="Integrase_catalytic"/>
</dbReference>
<protein>
    <recommendedName>
        <fullName evidence="3 11">Tyrosine recombinase XerD</fullName>
    </recommendedName>
</protein>
<dbReference type="EMBL" id="AP024237">
    <property type="protein sequence ID" value="BCO36028.1"/>
    <property type="molecule type" value="Genomic_DNA"/>
</dbReference>
<dbReference type="GO" id="GO:0007059">
    <property type="term" value="P:chromosome segregation"/>
    <property type="evidence" value="ECO:0007669"/>
    <property type="project" value="UniProtKB-UniRule"/>
</dbReference>
<dbReference type="Pfam" id="PF02899">
    <property type="entry name" value="Phage_int_SAM_1"/>
    <property type="match status" value="1"/>
</dbReference>
<dbReference type="InterPro" id="IPR013762">
    <property type="entry name" value="Integrase-like_cat_sf"/>
</dbReference>
<keyword evidence="9 11" id="KW-0233">DNA recombination</keyword>
<dbReference type="Pfam" id="PF00589">
    <property type="entry name" value="Phage_integrase"/>
    <property type="match status" value="1"/>
</dbReference>
<dbReference type="InterPro" id="IPR050090">
    <property type="entry name" value="Tyrosine_recombinase_XerCD"/>
</dbReference>
<dbReference type="InterPro" id="IPR011932">
    <property type="entry name" value="Recomb_XerD"/>
</dbReference>
<comment type="subunit">
    <text evidence="11">Forms a cyclic heterotetrameric complex composed of two molecules of XerC and two molecules of XerD.</text>
</comment>
<keyword evidence="7 11" id="KW-0229">DNA integration</keyword>
<dbReference type="GO" id="GO:0006313">
    <property type="term" value="P:DNA transposition"/>
    <property type="evidence" value="ECO:0007669"/>
    <property type="project" value="UniProtKB-UniRule"/>
</dbReference>
<name>A0A2G8AVF3_9MYCO</name>
<dbReference type="InterPro" id="IPR023009">
    <property type="entry name" value="Tyrosine_recombinase_XerC/XerD"/>
</dbReference>
<sequence length="315" mass="33995">MTTLAPPVMTQVQGYLDHLTIERGVAANTLSSYRRDLRRYCEHLAMRGIDDLAKVSEDDVSEFLVALRRGDPEAGAAPLSAVSAARALIAVRGLHRFAAAEGLTDVDVAREVKPPTPGRRLPKSLTIDEVFALLAAAGGDSPSDGPLTLRNRALLEFLYSTGSRISEAVGLDVDDVDMHARSVLLRGKGGKQRLVPVGRPAVEALEAYLVRGRPELARRGRGIPSMFLNARGGRLSRQSAWQVLQDAAERAGITAHVSPHTLRHSFATHLLDGGADVRVVQELLGHASVTTTQIYTLVTVHALREVWAGAHPRAR</sequence>
<dbReference type="RefSeq" id="WP_048893570.1">
    <property type="nucleotide sequence ID" value="NZ_AP024237.1"/>
</dbReference>
<dbReference type="Gene3D" id="1.10.443.10">
    <property type="entry name" value="Intergrase catalytic core"/>
    <property type="match status" value="1"/>
</dbReference>
<dbReference type="HAMAP" id="MF_01807">
    <property type="entry name" value="Recomb_XerD"/>
    <property type="match status" value="1"/>
</dbReference>
<reference evidence="12 13" key="1">
    <citation type="submission" date="2020-12" db="EMBL/GenBank/DDBJ databases">
        <title>Complete genome sequence of Mycobacterium heckeshornense JCM 15655T, closely related to a pathogenic non-tuberculous mycobacterial species Mycobacterium xenopi.</title>
        <authorList>
            <person name="Yoshida M."/>
            <person name="Fukano H."/>
            <person name="Asakura T."/>
            <person name="Suzuki M."/>
            <person name="Hoshino Y."/>
        </authorList>
    </citation>
    <scope>NUCLEOTIDE SEQUENCE [LARGE SCALE GENOMIC DNA]</scope>
    <source>
        <strain evidence="12 13">JCM 15655</strain>
    </source>
</reference>
<comment type="function">
    <text evidence="11">Site-specific tyrosine recombinase, which acts by catalyzing the cutting and rejoining of the recombining DNA molecules. The XerC-XerD complex is essential to convert dimers of the bacterial chromosome into monomers to permit their segregation at cell division. It also contributes to the segregational stability of plasmids.</text>
</comment>
<proteinExistence type="inferred from homology"/>
<dbReference type="NCBIfam" id="TIGR02225">
    <property type="entry name" value="recomb_XerD"/>
    <property type="match status" value="1"/>
</dbReference>
<evidence type="ECO:0000313" key="12">
    <source>
        <dbReference type="EMBL" id="BCO36028.1"/>
    </source>
</evidence>
<dbReference type="Gene3D" id="1.10.150.130">
    <property type="match status" value="1"/>
</dbReference>
<dbReference type="PROSITE" id="PS51900">
    <property type="entry name" value="CB"/>
    <property type="match status" value="1"/>
</dbReference>
<dbReference type="InterPro" id="IPR004107">
    <property type="entry name" value="Integrase_SAM-like_N"/>
</dbReference>
<comment type="similarity">
    <text evidence="2 11">Belongs to the 'phage' integrase family. XerD subfamily.</text>
</comment>
<evidence type="ECO:0000256" key="3">
    <source>
        <dbReference type="ARBA" id="ARBA00015810"/>
    </source>
</evidence>
<feature type="active site" evidence="11">
    <location>
        <position position="260"/>
    </location>
</feature>
<dbReference type="PANTHER" id="PTHR30349">
    <property type="entry name" value="PHAGE INTEGRASE-RELATED"/>
    <property type="match status" value="1"/>
</dbReference>
<dbReference type="OrthoDB" id="9801717at2"/>
<organism evidence="12 13">
    <name type="scientific">Mycobacterium heckeshornense</name>
    <dbReference type="NCBI Taxonomy" id="110505"/>
    <lineage>
        <taxon>Bacteria</taxon>
        <taxon>Bacillati</taxon>
        <taxon>Actinomycetota</taxon>
        <taxon>Actinomycetes</taxon>
        <taxon>Mycobacteriales</taxon>
        <taxon>Mycobacteriaceae</taxon>
        <taxon>Mycobacterium</taxon>
    </lineage>
</organism>
<evidence type="ECO:0000256" key="2">
    <source>
        <dbReference type="ARBA" id="ARBA00010450"/>
    </source>
</evidence>
<accession>A0A2G8AVF3</accession>
<evidence type="ECO:0000256" key="11">
    <source>
        <dbReference type="HAMAP-Rule" id="MF_01807"/>
    </source>
</evidence>
<dbReference type="GO" id="GO:0003677">
    <property type="term" value="F:DNA binding"/>
    <property type="evidence" value="ECO:0007669"/>
    <property type="project" value="UniProtKB-UniRule"/>
</dbReference>
<dbReference type="SUPFAM" id="SSF56349">
    <property type="entry name" value="DNA breaking-rejoining enzymes"/>
    <property type="match status" value="1"/>
</dbReference>
<evidence type="ECO:0000256" key="6">
    <source>
        <dbReference type="ARBA" id="ARBA00022829"/>
    </source>
</evidence>
<keyword evidence="8 11" id="KW-0238">DNA-binding</keyword>
<feature type="active site" description="O-(3'-phospho-DNA)-tyrosine intermediate" evidence="11">
    <location>
        <position position="295"/>
    </location>
</feature>
<evidence type="ECO:0000256" key="9">
    <source>
        <dbReference type="ARBA" id="ARBA00023172"/>
    </source>
</evidence>
<feature type="active site" evidence="11">
    <location>
        <position position="188"/>
    </location>
</feature>
<keyword evidence="5 11" id="KW-0132">Cell division</keyword>
<keyword evidence="6 11" id="KW-0159">Chromosome partition</keyword>
<evidence type="ECO:0000256" key="5">
    <source>
        <dbReference type="ARBA" id="ARBA00022618"/>
    </source>
</evidence>
<dbReference type="CDD" id="cd00798">
    <property type="entry name" value="INT_XerDC_C"/>
    <property type="match status" value="1"/>
</dbReference>
<evidence type="ECO:0000256" key="4">
    <source>
        <dbReference type="ARBA" id="ARBA00022490"/>
    </source>
</evidence>
<feature type="active site" evidence="11">
    <location>
        <position position="164"/>
    </location>
</feature>